<evidence type="ECO:0000313" key="13">
    <source>
        <dbReference type="EMBL" id="OBU00113.2"/>
    </source>
</evidence>
<evidence type="ECO:0000256" key="8">
    <source>
        <dbReference type="ARBA" id="ARBA00022842"/>
    </source>
</evidence>
<keyword evidence="9" id="KW-0234">DNA repair</keyword>
<feature type="compositionally biased region" description="Polar residues" evidence="11">
    <location>
        <begin position="50"/>
        <end position="63"/>
    </location>
</feature>
<keyword evidence="4" id="KW-0540">Nuclease</keyword>
<dbReference type="Gene3D" id="3.60.10.10">
    <property type="entry name" value="Endonuclease/exonuclease/phosphatase"/>
    <property type="match status" value="1"/>
</dbReference>
<evidence type="ECO:0000256" key="10">
    <source>
        <dbReference type="ARBA" id="ARBA00023242"/>
    </source>
</evidence>
<feature type="domain" description="Endonuclease/exonuclease/phosphatase" evidence="12">
    <location>
        <begin position="114"/>
        <end position="367"/>
    </location>
</feature>
<dbReference type="GO" id="GO:0006302">
    <property type="term" value="P:double-strand break repair"/>
    <property type="evidence" value="ECO:0007669"/>
    <property type="project" value="TreeGrafter"/>
</dbReference>
<dbReference type="Pfam" id="PF03372">
    <property type="entry name" value="Exo_endo_phos"/>
    <property type="match status" value="1"/>
</dbReference>
<dbReference type="RefSeq" id="XP_018133845.2">
    <property type="nucleotide sequence ID" value="XM_018271302.2"/>
</dbReference>
<dbReference type="GO" id="GO:0004518">
    <property type="term" value="F:nuclease activity"/>
    <property type="evidence" value="ECO:0007669"/>
    <property type="project" value="UniProtKB-KW"/>
</dbReference>
<dbReference type="GeneID" id="28835170"/>
<gene>
    <name evidence="13" type="ORF">VE01_01784</name>
</gene>
<keyword evidence="5" id="KW-0479">Metal-binding</keyword>
<dbReference type="GO" id="GO:0005737">
    <property type="term" value="C:cytoplasm"/>
    <property type="evidence" value="ECO:0007669"/>
    <property type="project" value="TreeGrafter"/>
</dbReference>
<dbReference type="AlphaFoldDB" id="A0A1B8GW89"/>
<evidence type="ECO:0000256" key="6">
    <source>
        <dbReference type="ARBA" id="ARBA00022763"/>
    </source>
</evidence>
<dbReference type="InterPro" id="IPR051547">
    <property type="entry name" value="TDP2-like"/>
</dbReference>
<evidence type="ECO:0000256" key="3">
    <source>
        <dbReference type="ARBA" id="ARBA00004322"/>
    </source>
</evidence>
<keyword evidence="14" id="KW-1185">Reference proteome</keyword>
<dbReference type="EMBL" id="KV460210">
    <property type="protein sequence ID" value="OBU00113.2"/>
    <property type="molecule type" value="Genomic_DNA"/>
</dbReference>
<dbReference type="GO" id="GO:0046872">
    <property type="term" value="F:metal ion binding"/>
    <property type="evidence" value="ECO:0007669"/>
    <property type="project" value="UniProtKB-KW"/>
</dbReference>
<keyword evidence="8" id="KW-0460">Magnesium</keyword>
<dbReference type="CDD" id="cd09080">
    <property type="entry name" value="TDP2"/>
    <property type="match status" value="1"/>
</dbReference>
<evidence type="ECO:0000259" key="12">
    <source>
        <dbReference type="Pfam" id="PF03372"/>
    </source>
</evidence>
<comment type="cofactor">
    <cofactor evidence="2">
        <name>Mg(2+)</name>
        <dbReference type="ChEBI" id="CHEBI:18420"/>
    </cofactor>
</comment>
<evidence type="ECO:0000256" key="2">
    <source>
        <dbReference type="ARBA" id="ARBA00001946"/>
    </source>
</evidence>
<feature type="region of interest" description="Disordered" evidence="11">
    <location>
        <begin position="49"/>
        <end position="68"/>
    </location>
</feature>
<dbReference type="InterPro" id="IPR036691">
    <property type="entry name" value="Endo/exonu/phosph_ase_sf"/>
</dbReference>
<protein>
    <recommendedName>
        <fullName evidence="12">Endonuclease/exonuclease/phosphatase domain-containing protein</fullName>
    </recommendedName>
</protein>
<dbReference type="PANTHER" id="PTHR15822:SF4">
    <property type="entry name" value="TYROSYL-DNA PHOSPHODIESTERASE 2"/>
    <property type="match status" value="1"/>
</dbReference>
<keyword evidence="6" id="KW-0227">DNA damage</keyword>
<dbReference type="GO" id="GO:0003697">
    <property type="term" value="F:single-stranded DNA binding"/>
    <property type="evidence" value="ECO:0007669"/>
    <property type="project" value="TreeGrafter"/>
</dbReference>
<evidence type="ECO:0000256" key="11">
    <source>
        <dbReference type="SAM" id="MobiDB-lite"/>
    </source>
</evidence>
<evidence type="ECO:0000256" key="7">
    <source>
        <dbReference type="ARBA" id="ARBA00022801"/>
    </source>
</evidence>
<proteinExistence type="predicted"/>
<keyword evidence="7" id="KW-0378">Hydrolase</keyword>
<dbReference type="InterPro" id="IPR005135">
    <property type="entry name" value="Endo/exonuclease/phosphatase"/>
</dbReference>
<evidence type="ECO:0000256" key="5">
    <source>
        <dbReference type="ARBA" id="ARBA00022723"/>
    </source>
</evidence>
<keyword evidence="10" id="KW-0539">Nucleus</keyword>
<reference evidence="13 14" key="1">
    <citation type="submission" date="2016-03" db="EMBL/GenBank/DDBJ databases">
        <title>Comparative genomics of Pseudogymnoascus destructans, the fungus causing white-nose syndrome of bats.</title>
        <authorList>
            <person name="Palmer J.M."/>
            <person name="Drees K.P."/>
            <person name="Foster J.T."/>
            <person name="Lindner D.L."/>
        </authorList>
    </citation>
    <scope>NUCLEOTIDE SEQUENCE [LARGE SCALE GENOMIC DNA]</scope>
    <source>
        <strain evidence="13 14">UAMH 10579</strain>
    </source>
</reference>
<organism evidence="13 14">
    <name type="scientific">Pseudogymnoascus verrucosus</name>
    <dbReference type="NCBI Taxonomy" id="342668"/>
    <lineage>
        <taxon>Eukaryota</taxon>
        <taxon>Fungi</taxon>
        <taxon>Dikarya</taxon>
        <taxon>Ascomycota</taxon>
        <taxon>Pezizomycotina</taxon>
        <taxon>Leotiomycetes</taxon>
        <taxon>Thelebolales</taxon>
        <taxon>Thelebolaceae</taxon>
        <taxon>Pseudogymnoascus</taxon>
    </lineage>
</organism>
<evidence type="ECO:0000256" key="9">
    <source>
        <dbReference type="ARBA" id="ARBA00023204"/>
    </source>
</evidence>
<comment type="cofactor">
    <cofactor evidence="1">
        <name>Mn(2+)</name>
        <dbReference type="ChEBI" id="CHEBI:29035"/>
    </cofactor>
</comment>
<name>A0A1B8GW89_9PEZI</name>
<sequence>MASRITPALKAAEFDACRKFTRFAITKTSTTPMASNTISRLLGRYKNSDSRSATSLQSPNISHFSKEPDLTPKYQNWHEFNPSTQRWSCIDATSSYHASSTPQATDHDTNLVLATWNIDAGEALPQPRTSAILSHLSNLTPSPDIIFLQEVSRPSLELLLGDERIRESWFSSEPDSKNWGGQIFATMTLLSKARFSGRARMGPVWRVKFQSKFGRDALCCDIFLPDPGSASGEEGDEKCVRLVNVHLDSLAIVPSCRPHQLATMASSLRSAERGIIAGDFNPVLPEDKTLVEENGLVDAWHELRKGEDGFTWGIDGKASYPPNRMDKVALLGLVVRDIEVMDSGTVVEPGGRDVGQGGGRILPWSDHSGLRCTFGLA</sequence>
<comment type="subcellular location">
    <subcellularLocation>
        <location evidence="3">Nucleus</location>
        <location evidence="3">PML body</location>
    </subcellularLocation>
</comment>
<reference evidence="14" key="2">
    <citation type="journal article" date="2018" name="Nat. Commun.">
        <title>Extreme sensitivity to ultraviolet light in the fungal pathogen causing white-nose syndrome of bats.</title>
        <authorList>
            <person name="Palmer J.M."/>
            <person name="Drees K.P."/>
            <person name="Foster J.T."/>
            <person name="Lindner D.L."/>
        </authorList>
    </citation>
    <scope>NUCLEOTIDE SEQUENCE [LARGE SCALE GENOMIC DNA]</scope>
    <source>
        <strain evidence="14">UAMH 10579</strain>
    </source>
</reference>
<evidence type="ECO:0000256" key="1">
    <source>
        <dbReference type="ARBA" id="ARBA00001936"/>
    </source>
</evidence>
<accession>A0A1B8GW89</accession>
<dbReference type="Proteomes" id="UP000091956">
    <property type="component" value="Unassembled WGS sequence"/>
</dbReference>
<evidence type="ECO:0000313" key="14">
    <source>
        <dbReference type="Proteomes" id="UP000091956"/>
    </source>
</evidence>
<dbReference type="GO" id="GO:0070260">
    <property type="term" value="F:5'-tyrosyl-DNA phosphodiesterase activity"/>
    <property type="evidence" value="ECO:0007669"/>
    <property type="project" value="TreeGrafter"/>
</dbReference>
<dbReference type="PANTHER" id="PTHR15822">
    <property type="entry name" value="TRAF AND TNF RECEPTOR-ASSOCIATED PROTEIN"/>
    <property type="match status" value="1"/>
</dbReference>
<dbReference type="SUPFAM" id="SSF56219">
    <property type="entry name" value="DNase I-like"/>
    <property type="match status" value="1"/>
</dbReference>
<evidence type="ECO:0000256" key="4">
    <source>
        <dbReference type="ARBA" id="ARBA00022722"/>
    </source>
</evidence>